<proteinExistence type="predicted"/>
<reference evidence="1 2" key="1">
    <citation type="submission" date="2016-11" db="EMBL/GenBank/DDBJ databases">
        <title>The macronuclear genome of Stentor coeruleus: a giant cell with tiny introns.</title>
        <authorList>
            <person name="Slabodnick M."/>
            <person name="Ruby J.G."/>
            <person name="Reiff S.B."/>
            <person name="Swart E.C."/>
            <person name="Gosai S."/>
            <person name="Prabakaran S."/>
            <person name="Witkowska E."/>
            <person name="Larue G.E."/>
            <person name="Fisher S."/>
            <person name="Freeman R.M."/>
            <person name="Gunawardena J."/>
            <person name="Chu W."/>
            <person name="Stover N.A."/>
            <person name="Gregory B.D."/>
            <person name="Nowacki M."/>
            <person name="Derisi J."/>
            <person name="Roy S.W."/>
            <person name="Marshall W.F."/>
            <person name="Sood P."/>
        </authorList>
    </citation>
    <scope>NUCLEOTIDE SEQUENCE [LARGE SCALE GENOMIC DNA]</scope>
    <source>
        <strain evidence="1">WM001</strain>
    </source>
</reference>
<dbReference type="AlphaFoldDB" id="A0A1R2CBS0"/>
<evidence type="ECO:0000313" key="1">
    <source>
        <dbReference type="EMBL" id="OMJ86451.1"/>
    </source>
</evidence>
<dbReference type="EMBL" id="MPUH01000205">
    <property type="protein sequence ID" value="OMJ86451.1"/>
    <property type="molecule type" value="Genomic_DNA"/>
</dbReference>
<protein>
    <submittedName>
        <fullName evidence="1">Uncharacterized protein</fullName>
    </submittedName>
</protein>
<sequence length="260" mass="30255">MENNNNDEYSARHYPGYRSEFFANLATHHNRRMEKASYRQVIGQVSSLYSKVSPRGCAQNSKIHYEDVDRARDHIKIKQKEISHYAETEISKLNSPIKLDNIVSSSTRKILPLVSPSPVKRLEDRSRIQAKRKRIRSLEAVINQCEIFQPEILPQRKQLTNHGFFRLSSADYAMNYIQDLEVCLKQTDDQERIKNMMSTMYYNRITDQGLKMELKSMKGEMLQTTNKLIKMSGYKLWRHNNIGIISATDKKIASLPIVKA</sequence>
<evidence type="ECO:0000313" key="2">
    <source>
        <dbReference type="Proteomes" id="UP000187209"/>
    </source>
</evidence>
<keyword evidence="2" id="KW-1185">Reference proteome</keyword>
<dbReference type="Proteomes" id="UP000187209">
    <property type="component" value="Unassembled WGS sequence"/>
</dbReference>
<comment type="caution">
    <text evidence="1">The sequence shown here is derived from an EMBL/GenBank/DDBJ whole genome shotgun (WGS) entry which is preliminary data.</text>
</comment>
<organism evidence="1 2">
    <name type="scientific">Stentor coeruleus</name>
    <dbReference type="NCBI Taxonomy" id="5963"/>
    <lineage>
        <taxon>Eukaryota</taxon>
        <taxon>Sar</taxon>
        <taxon>Alveolata</taxon>
        <taxon>Ciliophora</taxon>
        <taxon>Postciliodesmatophora</taxon>
        <taxon>Heterotrichea</taxon>
        <taxon>Heterotrichida</taxon>
        <taxon>Stentoridae</taxon>
        <taxon>Stentor</taxon>
    </lineage>
</organism>
<accession>A0A1R2CBS0</accession>
<gene>
    <name evidence="1" type="ORF">SteCoe_12032</name>
</gene>
<name>A0A1R2CBS0_9CILI</name>